<accession>A0A8J5CHP2</accession>
<protein>
    <submittedName>
        <fullName evidence="2">Uncharacterized protein</fullName>
    </submittedName>
</protein>
<name>A0A8J5CHP2_CHIOP</name>
<gene>
    <name evidence="2" type="ORF">GWK47_016602</name>
</gene>
<evidence type="ECO:0000256" key="1">
    <source>
        <dbReference type="SAM" id="MobiDB-lite"/>
    </source>
</evidence>
<keyword evidence="3" id="KW-1185">Reference proteome</keyword>
<evidence type="ECO:0000313" key="2">
    <source>
        <dbReference type="EMBL" id="KAG0713251.1"/>
    </source>
</evidence>
<sequence>MKMREKGSGSPRILHYPEECTSDTWAGAHCGDDVPPRKRSPGAVGQIKGQGKDRFRTTPWRAPNLSAARLLKRDRRPWKGGSESESSDPWRKGLWTVAAPIERPGDPEPLNPEGPPDWDDEGFWRANHTGGRLWTAPHDEKSPTNTLDPLPKPPGETVWGPERDTR</sequence>
<dbReference type="AlphaFoldDB" id="A0A8J5CHP2"/>
<reference evidence="2" key="1">
    <citation type="submission" date="2020-07" db="EMBL/GenBank/DDBJ databases">
        <title>The High-quality genome of the commercially important snow crab, Chionoecetes opilio.</title>
        <authorList>
            <person name="Jeong J.-H."/>
            <person name="Ryu S."/>
        </authorList>
    </citation>
    <scope>NUCLEOTIDE SEQUENCE</scope>
    <source>
        <strain evidence="2">MADBK_172401_WGS</strain>
        <tissue evidence="2">Digestive gland</tissue>
    </source>
</reference>
<feature type="region of interest" description="Disordered" evidence="1">
    <location>
        <begin position="21"/>
        <end position="166"/>
    </location>
</feature>
<comment type="caution">
    <text evidence="2">The sequence shown here is derived from an EMBL/GenBank/DDBJ whole genome shotgun (WGS) entry which is preliminary data.</text>
</comment>
<dbReference type="EMBL" id="JACEEZ010021629">
    <property type="protein sequence ID" value="KAG0713251.1"/>
    <property type="molecule type" value="Genomic_DNA"/>
</dbReference>
<proteinExistence type="predicted"/>
<organism evidence="2 3">
    <name type="scientific">Chionoecetes opilio</name>
    <name type="common">Atlantic snow crab</name>
    <name type="synonym">Cancer opilio</name>
    <dbReference type="NCBI Taxonomy" id="41210"/>
    <lineage>
        <taxon>Eukaryota</taxon>
        <taxon>Metazoa</taxon>
        <taxon>Ecdysozoa</taxon>
        <taxon>Arthropoda</taxon>
        <taxon>Crustacea</taxon>
        <taxon>Multicrustacea</taxon>
        <taxon>Malacostraca</taxon>
        <taxon>Eumalacostraca</taxon>
        <taxon>Eucarida</taxon>
        <taxon>Decapoda</taxon>
        <taxon>Pleocyemata</taxon>
        <taxon>Brachyura</taxon>
        <taxon>Eubrachyura</taxon>
        <taxon>Majoidea</taxon>
        <taxon>Majidae</taxon>
        <taxon>Chionoecetes</taxon>
    </lineage>
</organism>
<dbReference type="Proteomes" id="UP000770661">
    <property type="component" value="Unassembled WGS sequence"/>
</dbReference>
<evidence type="ECO:0000313" key="3">
    <source>
        <dbReference type="Proteomes" id="UP000770661"/>
    </source>
</evidence>